<feature type="compositionally biased region" description="Basic and acidic residues" evidence="2">
    <location>
        <begin position="218"/>
        <end position="232"/>
    </location>
</feature>
<sequence length="232" mass="26392">MGIDSMRVGGGRCPPLLVGGLLVACLMLICNWWTLSSENIELVRQIDELNEQLKISAEERDQCVTLRGNLEQRYKHAEDEVASLHVRLEQQADLKEKNDKLEDSVNRYKNDLDLLKLNISKTATLETRQEKNNFNIELNSTREKNKKLQEEIEQLKNDLDKVKSTCNLATQKKTAFIPQIQISSKLQKNDSNGDMDDNPDPEISKTGNRGTDNNVIESGRDQHTSNGRLNED</sequence>
<protein>
    <submittedName>
        <fullName evidence="6">Golgi membrane protein 1 isoform X2</fullName>
    </submittedName>
</protein>
<evidence type="ECO:0000313" key="5">
    <source>
        <dbReference type="Proteomes" id="UP000005203"/>
    </source>
</evidence>
<dbReference type="OrthoDB" id="10072022at2759"/>
<keyword evidence="3" id="KW-1133">Transmembrane helix</keyword>
<feature type="transmembrane region" description="Helical" evidence="3">
    <location>
        <begin position="16"/>
        <end position="35"/>
    </location>
</feature>
<name>A0A7M7GY93_APIME</name>
<dbReference type="AlphaFoldDB" id="A0A7M7GY93"/>
<dbReference type="GeneID" id="726956"/>
<feature type="region of interest" description="Disordered" evidence="2">
    <location>
        <begin position="183"/>
        <end position="232"/>
    </location>
</feature>
<evidence type="ECO:0000256" key="2">
    <source>
        <dbReference type="SAM" id="MobiDB-lite"/>
    </source>
</evidence>
<organism evidence="4">
    <name type="scientific">Apis mellifera</name>
    <name type="common">Honeybee</name>
    <dbReference type="NCBI Taxonomy" id="7460"/>
    <lineage>
        <taxon>Eukaryota</taxon>
        <taxon>Metazoa</taxon>
        <taxon>Ecdysozoa</taxon>
        <taxon>Arthropoda</taxon>
        <taxon>Hexapoda</taxon>
        <taxon>Insecta</taxon>
        <taxon>Pterygota</taxon>
        <taxon>Neoptera</taxon>
        <taxon>Endopterygota</taxon>
        <taxon>Hymenoptera</taxon>
        <taxon>Apocrita</taxon>
        <taxon>Aculeata</taxon>
        <taxon>Apoidea</taxon>
        <taxon>Anthophila</taxon>
        <taxon>Apidae</taxon>
        <taxon>Apis</taxon>
    </lineage>
</organism>
<keyword evidence="5" id="KW-1185">Reference proteome</keyword>
<dbReference type="EnsemblMetazoa" id="XM_006565852">
    <property type="protein sequence ID" value="XP_006565915"/>
    <property type="gene ID" value="LOC726956"/>
</dbReference>
<accession>A0A8B6Z1W5</accession>
<accession>A0A7M7GY93</accession>
<keyword evidence="1" id="KW-0175">Coiled coil</keyword>
<gene>
    <name evidence="4" type="primary">726956</name>
    <name evidence="6" type="synonym">LOC726956</name>
</gene>
<dbReference type="PROSITE" id="PS51257">
    <property type="entry name" value="PROKAR_LIPOPROTEIN"/>
    <property type="match status" value="1"/>
</dbReference>
<dbReference type="Proteomes" id="UP000005203">
    <property type="component" value="Linkage group LG2"/>
</dbReference>
<keyword evidence="3" id="KW-0472">Membrane</keyword>
<evidence type="ECO:0000313" key="6">
    <source>
        <dbReference type="RefSeq" id="XP_006565915.1"/>
    </source>
</evidence>
<feature type="compositionally biased region" description="Polar residues" evidence="2">
    <location>
        <begin position="183"/>
        <end position="192"/>
    </location>
</feature>
<evidence type="ECO:0000313" key="4">
    <source>
        <dbReference type="EnsemblMetazoa" id="XP_006565915"/>
    </source>
</evidence>
<reference evidence="6" key="2">
    <citation type="submission" date="2025-04" db="UniProtKB">
        <authorList>
            <consortium name="RefSeq"/>
        </authorList>
    </citation>
    <scope>IDENTIFICATION</scope>
    <source>
        <strain evidence="6">DH4</strain>
        <tissue evidence="6">Whole body</tissue>
    </source>
</reference>
<keyword evidence="3" id="KW-0812">Transmembrane</keyword>
<reference evidence="4" key="1">
    <citation type="submission" date="2021-01" db="UniProtKB">
        <authorList>
            <consortium name="EnsemblMetazoa"/>
        </authorList>
    </citation>
    <scope>IDENTIFICATION</scope>
    <source>
        <strain evidence="4">DH4</strain>
    </source>
</reference>
<dbReference type="RefSeq" id="XP_006565915.1">
    <property type="nucleotide sequence ID" value="XM_006565852.3"/>
</dbReference>
<proteinExistence type="predicted"/>
<evidence type="ECO:0000256" key="3">
    <source>
        <dbReference type="SAM" id="Phobius"/>
    </source>
</evidence>
<feature type="compositionally biased region" description="Polar residues" evidence="2">
    <location>
        <begin position="205"/>
        <end position="216"/>
    </location>
</feature>
<feature type="coiled-coil region" evidence="1">
    <location>
        <begin position="39"/>
        <end position="172"/>
    </location>
</feature>
<evidence type="ECO:0000256" key="1">
    <source>
        <dbReference type="SAM" id="Coils"/>
    </source>
</evidence>